<proteinExistence type="predicted"/>
<accession>E6PI83</accession>
<dbReference type="InterPro" id="IPR042070">
    <property type="entry name" value="PucR_C-HTH_sf"/>
</dbReference>
<comment type="caution">
    <text evidence="2">The sequence shown here is derived from an EMBL/GenBank/DDBJ whole genome shotgun (WGS) entry which is preliminary data.</text>
</comment>
<sequence>MTSARLLDLGARFAQALASEGGRDALLRELDRGEGLSLLDLRESPIARAGRPPHAAAIELTEIDAPMTLGDGSLALPLHVGGERLGWLVAYGPAARRAENDALRLAATLLALDLARDRRSTHRRDLWDEALAGSLPGAAAAKALAAENRIGVAAAYIVVALSLDESSELCEPAELGAFANEALGNRESILRERDGATLLIAPAADEPTAGKIRVAATLLPKSIGRRNAALRIVGGIGGARPLHELDSAAREALATLEIARRLRRRDSVLSYEKLGALPLLFGASATPEWRGFARSFLESIRDYDLKHQTELERTMTIYFEAGENVKIAAERLHVHRHTVFYRLRQIAELTGLSLESPFDQLNLRLAVTIDALDA</sequence>
<reference evidence="2" key="1">
    <citation type="submission" date="2009-10" db="EMBL/GenBank/DDBJ databases">
        <title>Diversity of trophic interactions inside an arsenic-rich microbial ecosystem.</title>
        <authorList>
            <person name="Bertin P.N."/>
            <person name="Heinrich-Salmeron A."/>
            <person name="Pelletier E."/>
            <person name="Goulhen-Chollet F."/>
            <person name="Arsene-Ploetze F."/>
            <person name="Gallien S."/>
            <person name="Calteau A."/>
            <person name="Vallenet D."/>
            <person name="Casiot C."/>
            <person name="Chane-Woon-Ming B."/>
            <person name="Giloteaux L."/>
            <person name="Barakat M."/>
            <person name="Bonnefoy V."/>
            <person name="Bruneel O."/>
            <person name="Chandler M."/>
            <person name="Cleiss J."/>
            <person name="Duran R."/>
            <person name="Elbaz-Poulichet F."/>
            <person name="Fonknechten N."/>
            <person name="Lauga B."/>
            <person name="Mornico D."/>
            <person name="Ortet P."/>
            <person name="Schaeffer C."/>
            <person name="Siguier P."/>
            <person name="Alexander Thil Smith A."/>
            <person name="Van Dorsselaer A."/>
            <person name="Weissenbach J."/>
            <person name="Medigue C."/>
            <person name="Le Paslier D."/>
        </authorList>
    </citation>
    <scope>NUCLEOTIDE SEQUENCE</scope>
</reference>
<dbReference type="Pfam" id="PF13556">
    <property type="entry name" value="HTH_30"/>
    <property type="match status" value="1"/>
</dbReference>
<name>E6PI83_9ZZZZ</name>
<dbReference type="InterPro" id="IPR025736">
    <property type="entry name" value="PucR_C-HTH_dom"/>
</dbReference>
<evidence type="ECO:0000313" key="2">
    <source>
        <dbReference type="EMBL" id="CBH76173.1"/>
    </source>
</evidence>
<protein>
    <recommendedName>
        <fullName evidence="1">PucR C-terminal helix-turn-helix domain-containing protein</fullName>
    </recommendedName>
</protein>
<evidence type="ECO:0000259" key="1">
    <source>
        <dbReference type="Pfam" id="PF13556"/>
    </source>
</evidence>
<dbReference type="PANTHER" id="PTHR33744:SF1">
    <property type="entry name" value="DNA-BINDING TRANSCRIPTIONAL ACTIVATOR ADER"/>
    <property type="match status" value="1"/>
</dbReference>
<dbReference type="InterPro" id="IPR051448">
    <property type="entry name" value="CdaR-like_regulators"/>
</dbReference>
<dbReference type="Gene3D" id="1.10.10.2840">
    <property type="entry name" value="PucR C-terminal helix-turn-helix domain"/>
    <property type="match status" value="1"/>
</dbReference>
<dbReference type="AlphaFoldDB" id="E6PI83"/>
<gene>
    <name evidence="2" type="ORF">CARN1_0653</name>
</gene>
<feature type="domain" description="PucR C-terminal helix-turn-helix" evidence="1">
    <location>
        <begin position="313"/>
        <end position="368"/>
    </location>
</feature>
<dbReference type="EMBL" id="CABL01000019">
    <property type="protein sequence ID" value="CBH76173.1"/>
    <property type="molecule type" value="Genomic_DNA"/>
</dbReference>
<dbReference type="PANTHER" id="PTHR33744">
    <property type="entry name" value="CARBOHYDRATE DIACID REGULATOR"/>
    <property type="match status" value="1"/>
</dbReference>
<organism evidence="2">
    <name type="scientific">mine drainage metagenome</name>
    <dbReference type="NCBI Taxonomy" id="410659"/>
    <lineage>
        <taxon>unclassified sequences</taxon>
        <taxon>metagenomes</taxon>
        <taxon>ecological metagenomes</taxon>
    </lineage>
</organism>